<dbReference type="RefSeq" id="WP_256359837.1">
    <property type="nucleotide sequence ID" value="NZ_CP159510.1"/>
</dbReference>
<evidence type="ECO:0000313" key="1">
    <source>
        <dbReference type="EMBL" id="XCJ16913.1"/>
    </source>
</evidence>
<proteinExistence type="predicted"/>
<organism evidence="1">
    <name type="scientific">Sporolactobacillus sp. Y61</name>
    <dbReference type="NCBI Taxonomy" id="3160863"/>
    <lineage>
        <taxon>Bacteria</taxon>
        <taxon>Bacillati</taxon>
        <taxon>Bacillota</taxon>
        <taxon>Bacilli</taxon>
        <taxon>Bacillales</taxon>
        <taxon>Sporolactobacillaceae</taxon>
        <taxon>Sporolactobacillus</taxon>
    </lineage>
</organism>
<dbReference type="EMBL" id="CP159510">
    <property type="protein sequence ID" value="XCJ16913.1"/>
    <property type="molecule type" value="Genomic_DNA"/>
</dbReference>
<reference evidence="1" key="1">
    <citation type="submission" date="2024-06" db="EMBL/GenBank/DDBJ databases">
        <authorList>
            <person name="Fan A."/>
            <person name="Zhang F.Y."/>
            <person name="Zhang L."/>
        </authorList>
    </citation>
    <scope>NUCLEOTIDE SEQUENCE</scope>
    <source>
        <strain evidence="1">Y61</strain>
    </source>
</reference>
<accession>A0AAU8IFD6</accession>
<name>A0AAU8IFD6_9BACL</name>
<protein>
    <submittedName>
        <fullName evidence="1">Uncharacterized protein</fullName>
    </submittedName>
</protein>
<gene>
    <name evidence="1" type="ORF">ABNN70_15105</name>
</gene>
<dbReference type="AlphaFoldDB" id="A0AAU8IFD6"/>
<sequence>MGTAIIEEKLAGWPVAVAGLRGRLQKASVWKRKTTDSFGEV</sequence>